<dbReference type="Gene3D" id="1.20.1250.20">
    <property type="entry name" value="MFS general substrate transporter like domains"/>
    <property type="match status" value="1"/>
</dbReference>
<evidence type="ECO:0000256" key="4">
    <source>
        <dbReference type="ARBA" id="ARBA00022692"/>
    </source>
</evidence>
<dbReference type="PROSITE" id="PS00217">
    <property type="entry name" value="SUGAR_TRANSPORT_2"/>
    <property type="match status" value="1"/>
</dbReference>
<dbReference type="NCBIfam" id="TIGR00879">
    <property type="entry name" value="SP"/>
    <property type="match status" value="1"/>
</dbReference>
<keyword evidence="4 8" id="KW-0812">Transmembrane</keyword>
<dbReference type="InterPro" id="IPR036259">
    <property type="entry name" value="MFS_trans_sf"/>
</dbReference>
<dbReference type="OrthoDB" id="4142200at2759"/>
<dbReference type="InterPro" id="IPR003663">
    <property type="entry name" value="Sugar/inositol_transpt"/>
</dbReference>
<dbReference type="GO" id="GO:0016020">
    <property type="term" value="C:membrane"/>
    <property type="evidence" value="ECO:0007669"/>
    <property type="project" value="UniProtKB-SubCell"/>
</dbReference>
<reference evidence="10 11" key="1">
    <citation type="journal article" date="2016" name="Proc. Natl. Acad. Sci. U.S.A.">
        <title>Comparative genomics of biotechnologically important yeasts.</title>
        <authorList>
            <person name="Riley R."/>
            <person name="Haridas S."/>
            <person name="Wolfe K.H."/>
            <person name="Lopes M.R."/>
            <person name="Hittinger C.T."/>
            <person name="Goeker M."/>
            <person name="Salamov A.A."/>
            <person name="Wisecaver J.H."/>
            <person name="Long T.M."/>
            <person name="Calvey C.H."/>
            <person name="Aerts A.L."/>
            <person name="Barry K.W."/>
            <person name="Choi C."/>
            <person name="Clum A."/>
            <person name="Coughlan A.Y."/>
            <person name="Deshpande S."/>
            <person name="Douglass A.P."/>
            <person name="Hanson S.J."/>
            <person name="Klenk H.-P."/>
            <person name="LaButti K.M."/>
            <person name="Lapidus A."/>
            <person name="Lindquist E.A."/>
            <person name="Lipzen A.M."/>
            <person name="Meier-Kolthoff J.P."/>
            <person name="Ohm R.A."/>
            <person name="Otillar R.P."/>
            <person name="Pangilinan J.L."/>
            <person name="Peng Y."/>
            <person name="Rokas A."/>
            <person name="Rosa C.A."/>
            <person name="Scheuner C."/>
            <person name="Sibirny A.A."/>
            <person name="Slot J.C."/>
            <person name="Stielow J.B."/>
            <person name="Sun H."/>
            <person name="Kurtzman C.P."/>
            <person name="Blackwell M."/>
            <person name="Grigoriev I.V."/>
            <person name="Jeffries T.W."/>
        </authorList>
    </citation>
    <scope>NUCLEOTIDE SEQUENCE [LARGE SCALE GENOMIC DNA]</scope>
    <source>
        <strain evidence="10 11">NRRL Y-11557</strain>
    </source>
</reference>
<evidence type="ECO:0000256" key="5">
    <source>
        <dbReference type="ARBA" id="ARBA00022989"/>
    </source>
</evidence>
<feature type="transmembrane region" description="Helical" evidence="8">
    <location>
        <begin position="369"/>
        <end position="392"/>
    </location>
</feature>
<feature type="domain" description="Major facilitator superfamily (MFS) profile" evidence="9">
    <location>
        <begin position="10"/>
        <end position="457"/>
    </location>
</feature>
<keyword evidence="5 8" id="KW-1133">Transmembrane helix</keyword>
<dbReference type="FunFam" id="1.20.1250.20:FF:000134">
    <property type="entry name" value="MFS sugar transporter protein"/>
    <property type="match status" value="1"/>
</dbReference>
<evidence type="ECO:0000259" key="9">
    <source>
        <dbReference type="PROSITE" id="PS50850"/>
    </source>
</evidence>
<comment type="subcellular location">
    <subcellularLocation>
        <location evidence="1">Membrane</location>
        <topology evidence="1">Multi-pass membrane protein</topology>
    </subcellularLocation>
</comment>
<evidence type="ECO:0000256" key="8">
    <source>
        <dbReference type="SAM" id="Phobius"/>
    </source>
</evidence>
<protein>
    <recommendedName>
        <fullName evidence="9">Major facilitator superfamily (MFS) profile domain-containing protein</fullName>
    </recommendedName>
</protein>
<gene>
    <name evidence="10" type="ORF">LIPSTDRAFT_334774</name>
</gene>
<dbReference type="PANTHER" id="PTHR48022">
    <property type="entry name" value="PLASTIDIC GLUCOSE TRANSPORTER 4"/>
    <property type="match status" value="1"/>
</dbReference>
<dbReference type="PROSITE" id="PS50850">
    <property type="entry name" value="MFS"/>
    <property type="match status" value="1"/>
</dbReference>
<feature type="transmembrane region" description="Helical" evidence="8">
    <location>
        <begin position="404"/>
        <end position="426"/>
    </location>
</feature>
<name>A0A1E3PUM5_LIPST</name>
<dbReference type="GO" id="GO:0005351">
    <property type="term" value="F:carbohydrate:proton symporter activity"/>
    <property type="evidence" value="ECO:0007669"/>
    <property type="project" value="TreeGrafter"/>
</dbReference>
<dbReference type="SUPFAM" id="SSF103473">
    <property type="entry name" value="MFS general substrate transporter"/>
    <property type="match status" value="1"/>
</dbReference>
<dbReference type="Pfam" id="PF00083">
    <property type="entry name" value="Sugar_tr"/>
    <property type="match status" value="1"/>
</dbReference>
<dbReference type="InterPro" id="IPR005829">
    <property type="entry name" value="Sugar_transporter_CS"/>
</dbReference>
<evidence type="ECO:0000256" key="2">
    <source>
        <dbReference type="ARBA" id="ARBA00010992"/>
    </source>
</evidence>
<feature type="transmembrane region" description="Helical" evidence="8">
    <location>
        <begin position="52"/>
        <end position="71"/>
    </location>
</feature>
<dbReference type="PANTHER" id="PTHR48022:SF35">
    <property type="entry name" value="MAJOR FACILITATOR SUPERFAMILY (MFS) PROFILE DOMAIN-CONTAINING PROTEIN"/>
    <property type="match status" value="1"/>
</dbReference>
<dbReference type="EMBL" id="KV454305">
    <property type="protein sequence ID" value="ODQ69125.1"/>
    <property type="molecule type" value="Genomic_DNA"/>
</dbReference>
<feature type="transmembrane region" description="Helical" evidence="8">
    <location>
        <begin position="104"/>
        <end position="125"/>
    </location>
</feature>
<dbReference type="Proteomes" id="UP000094385">
    <property type="component" value="Unassembled WGS sequence"/>
</dbReference>
<comment type="similarity">
    <text evidence="2 7">Belongs to the major facilitator superfamily. Sugar transporter (TC 2.A.1.1) family.</text>
</comment>
<evidence type="ECO:0000256" key="3">
    <source>
        <dbReference type="ARBA" id="ARBA00022448"/>
    </source>
</evidence>
<feature type="transmembrane region" description="Helical" evidence="8">
    <location>
        <begin position="78"/>
        <end position="98"/>
    </location>
</feature>
<keyword evidence="6 8" id="KW-0472">Membrane</keyword>
<evidence type="ECO:0000256" key="7">
    <source>
        <dbReference type="RuleBase" id="RU003346"/>
    </source>
</evidence>
<feature type="transmembrane region" description="Helical" evidence="8">
    <location>
        <begin position="258"/>
        <end position="282"/>
    </location>
</feature>
<feature type="transmembrane region" description="Helical" evidence="8">
    <location>
        <begin position="175"/>
        <end position="191"/>
    </location>
</feature>
<evidence type="ECO:0000313" key="10">
    <source>
        <dbReference type="EMBL" id="ODQ69125.1"/>
    </source>
</evidence>
<keyword evidence="11" id="KW-1185">Reference proteome</keyword>
<dbReference type="InterPro" id="IPR005828">
    <property type="entry name" value="MFS_sugar_transport-like"/>
</dbReference>
<feature type="transmembrane region" description="Helical" evidence="8">
    <location>
        <begin position="294"/>
        <end position="314"/>
    </location>
</feature>
<dbReference type="PRINTS" id="PR00171">
    <property type="entry name" value="SUGRTRNSPORT"/>
</dbReference>
<organism evidence="10 11">
    <name type="scientific">Lipomyces starkeyi NRRL Y-11557</name>
    <dbReference type="NCBI Taxonomy" id="675824"/>
    <lineage>
        <taxon>Eukaryota</taxon>
        <taxon>Fungi</taxon>
        <taxon>Dikarya</taxon>
        <taxon>Ascomycota</taxon>
        <taxon>Saccharomycotina</taxon>
        <taxon>Lipomycetes</taxon>
        <taxon>Lipomycetales</taxon>
        <taxon>Lipomycetaceae</taxon>
        <taxon>Lipomyces</taxon>
    </lineage>
</organism>
<evidence type="ECO:0000256" key="1">
    <source>
        <dbReference type="ARBA" id="ARBA00004141"/>
    </source>
</evidence>
<dbReference type="AlphaFoldDB" id="A0A1E3PUM5"/>
<sequence>MTRIVNVYTISAFVALGSTLWGLDASSMVVIIGTHQYKDYYGNPLEIRQGEIISAIYVGSIIGALLSSVLGDQLSRKVAIQVGAGLWCVGAIVQSTSIGIAMLIIGRVISGLCIGLTSSLVPIYQCEIAPPKIRGRVVSFHYMAITFGILVQYFIQYGCSFIDSQAAFRVPWATQAVPAIILLIGLFWFPYSPRWLASKDRWDEALLVLAFLRTANCNINNPLVLAEYKEIEGQLRLEGNEESNWLHELLSRKMRKRVFLVIIIHMCQFLSGIPLIIIYGVYVFESAGINNPVLALSILYIITALLSIPSVVWIDQWGRRPSLLVGAILFGFLQFLIGGLFMQYGEPNPVPSQPFTWIINDHPAVTRTIQAGCYVFVGIYSLTWGPVTFIYPSEIIPLRIRSKTVSLTFALYWIIVFLLNLFFPVLFRSISWRLFFIFGSLNIGAFIYVWFAVPETKQRTLEEMDEIFEYDEPLWKSFLNSGDVNRLDRLARDIERGNLKIHQLAHLERTTQYSS</sequence>
<dbReference type="InterPro" id="IPR050360">
    <property type="entry name" value="MFS_Sugar_Transporters"/>
</dbReference>
<feature type="transmembrane region" description="Helical" evidence="8">
    <location>
        <begin position="7"/>
        <end position="32"/>
    </location>
</feature>
<evidence type="ECO:0000256" key="6">
    <source>
        <dbReference type="ARBA" id="ARBA00023136"/>
    </source>
</evidence>
<feature type="transmembrane region" description="Helical" evidence="8">
    <location>
        <begin position="432"/>
        <end position="453"/>
    </location>
</feature>
<feature type="transmembrane region" description="Helical" evidence="8">
    <location>
        <begin position="137"/>
        <end position="155"/>
    </location>
</feature>
<keyword evidence="3 7" id="KW-0813">Transport</keyword>
<dbReference type="PROSITE" id="PS00216">
    <property type="entry name" value="SUGAR_TRANSPORT_1"/>
    <property type="match status" value="1"/>
</dbReference>
<dbReference type="InterPro" id="IPR020846">
    <property type="entry name" value="MFS_dom"/>
</dbReference>
<dbReference type="STRING" id="675824.A0A1E3PUM5"/>
<accession>A0A1E3PUM5</accession>
<proteinExistence type="inferred from homology"/>
<feature type="transmembrane region" description="Helical" evidence="8">
    <location>
        <begin position="323"/>
        <end position="344"/>
    </location>
</feature>
<evidence type="ECO:0000313" key="11">
    <source>
        <dbReference type="Proteomes" id="UP000094385"/>
    </source>
</evidence>